<accession>A0ABV7YUX8</accession>
<evidence type="ECO:0000313" key="9">
    <source>
        <dbReference type="Proteomes" id="UP001595616"/>
    </source>
</evidence>
<dbReference type="Pfam" id="PF01218">
    <property type="entry name" value="Coprogen_oxidas"/>
    <property type="match status" value="1"/>
</dbReference>
<evidence type="ECO:0000256" key="5">
    <source>
        <dbReference type="ARBA" id="ARBA00023002"/>
    </source>
</evidence>
<proteinExistence type="inferred from homology"/>
<evidence type="ECO:0000256" key="7">
    <source>
        <dbReference type="ARBA" id="ARBA00023244"/>
    </source>
</evidence>
<dbReference type="InterPro" id="IPR036406">
    <property type="entry name" value="Coprogen_oxidase_aer_sf"/>
</dbReference>
<keyword evidence="5 8" id="KW-0560">Oxidoreductase</keyword>
<keyword evidence="6" id="KW-0350">Heme biosynthesis</keyword>
<dbReference type="Gene3D" id="3.40.1500.10">
    <property type="entry name" value="Coproporphyrinogen III oxidase, aerobic"/>
    <property type="match status" value="1"/>
</dbReference>
<evidence type="ECO:0000256" key="6">
    <source>
        <dbReference type="ARBA" id="ARBA00023133"/>
    </source>
</evidence>
<name>A0ABV7YUX8_9BACT</name>
<evidence type="ECO:0000256" key="3">
    <source>
        <dbReference type="ARBA" id="ARBA00011738"/>
    </source>
</evidence>
<dbReference type="Proteomes" id="UP001595616">
    <property type="component" value="Unassembled WGS sequence"/>
</dbReference>
<dbReference type="NCBIfam" id="NF003727">
    <property type="entry name" value="PRK05330.1"/>
    <property type="match status" value="1"/>
</dbReference>
<protein>
    <recommendedName>
        <fullName evidence="4">coproporphyrinogen oxidase</fullName>
        <ecNumber evidence="4">1.3.3.3</ecNumber>
    </recommendedName>
</protein>
<evidence type="ECO:0000256" key="2">
    <source>
        <dbReference type="ARBA" id="ARBA00010644"/>
    </source>
</evidence>
<dbReference type="PROSITE" id="PS01021">
    <property type="entry name" value="COPROGEN_OXIDASE"/>
    <property type="match status" value="1"/>
</dbReference>
<comment type="similarity">
    <text evidence="2">Belongs to the aerobic coproporphyrinogen-III oxidase family.</text>
</comment>
<organism evidence="8 9">
    <name type="scientific">Lacihabitans lacunae</name>
    <dbReference type="NCBI Taxonomy" id="1028214"/>
    <lineage>
        <taxon>Bacteria</taxon>
        <taxon>Pseudomonadati</taxon>
        <taxon>Bacteroidota</taxon>
        <taxon>Cytophagia</taxon>
        <taxon>Cytophagales</taxon>
        <taxon>Leadbetterellaceae</taxon>
        <taxon>Lacihabitans</taxon>
    </lineage>
</organism>
<dbReference type="EC" id="1.3.3.3" evidence="4"/>
<keyword evidence="7" id="KW-0627">Porphyrin biosynthesis</keyword>
<reference evidence="9" key="1">
    <citation type="journal article" date="2019" name="Int. J. Syst. Evol. Microbiol.">
        <title>The Global Catalogue of Microorganisms (GCM) 10K type strain sequencing project: providing services to taxonomists for standard genome sequencing and annotation.</title>
        <authorList>
            <consortium name="The Broad Institute Genomics Platform"/>
            <consortium name="The Broad Institute Genome Sequencing Center for Infectious Disease"/>
            <person name="Wu L."/>
            <person name="Ma J."/>
        </authorList>
    </citation>
    <scope>NUCLEOTIDE SEQUENCE [LARGE SCALE GENOMIC DNA]</scope>
    <source>
        <strain evidence="9">CECT 7956</strain>
    </source>
</reference>
<comment type="pathway">
    <text evidence="1">Porphyrin-containing compound metabolism; protoporphyrin-IX biosynthesis; protoporphyrinogen-IX from coproporphyrinogen-III (O2 route): step 1/1.</text>
</comment>
<comment type="caution">
    <text evidence="8">The sequence shown here is derived from an EMBL/GenBank/DDBJ whole genome shotgun (WGS) entry which is preliminary data.</text>
</comment>
<dbReference type="PANTHER" id="PTHR10755:SF0">
    <property type="entry name" value="OXYGEN-DEPENDENT COPROPORPHYRINOGEN-III OXIDASE, MITOCHONDRIAL"/>
    <property type="match status" value="1"/>
</dbReference>
<keyword evidence="9" id="KW-1185">Reference proteome</keyword>
<dbReference type="EMBL" id="JBHRYQ010000001">
    <property type="protein sequence ID" value="MFC3809871.1"/>
    <property type="molecule type" value="Genomic_DNA"/>
</dbReference>
<dbReference type="PANTHER" id="PTHR10755">
    <property type="entry name" value="COPROPORPHYRINOGEN III OXIDASE, MITOCHONDRIAL"/>
    <property type="match status" value="1"/>
</dbReference>
<dbReference type="PIRSF" id="PIRSF000166">
    <property type="entry name" value="Coproporphyri_ox"/>
    <property type="match status" value="1"/>
</dbReference>
<dbReference type="InterPro" id="IPR018375">
    <property type="entry name" value="Coprogen_oxidase_CS"/>
</dbReference>
<evidence type="ECO:0000256" key="1">
    <source>
        <dbReference type="ARBA" id="ARBA00005168"/>
    </source>
</evidence>
<dbReference type="InterPro" id="IPR001260">
    <property type="entry name" value="Coprogen_oxidase_aer"/>
</dbReference>
<sequence length="306" mass="35308">MISKEQIADFYKNLQDDICKAIEATDGKGKFREDKWNHTSGGGGRTRVLENGNIIEKGGVNFSAVEGEVSEALKKQLQLEQNASFFATGVSIVMHTQNPHVPIIHMNTRYFELSDGTCWFGGGIDLTPHYVDLDQARWFHQQLKNTCDSHDTGFYPIFKEWADNYFFIPHRDETRGVGGIFYDYMKPDLAHPKTKLTHTKEQLFEFNKAVGETFAPTYTHLMQLNAKKEFSEAEKKWQLYRRGRYVEFNLVWDRGTKFGLETNGRTESILMSLPPQAEWIYDRKIEEGSKESETISYLKKGIDFIS</sequence>
<comment type="subunit">
    <text evidence="3">Homodimer.</text>
</comment>
<dbReference type="GO" id="GO:0004109">
    <property type="term" value="F:coproporphyrinogen oxidase activity"/>
    <property type="evidence" value="ECO:0007669"/>
    <property type="project" value="UniProtKB-EC"/>
</dbReference>
<dbReference type="RefSeq" id="WP_379840176.1">
    <property type="nucleotide sequence ID" value="NZ_JBHRYQ010000001.1"/>
</dbReference>
<gene>
    <name evidence="8" type="primary">hemF</name>
    <name evidence="8" type="ORF">ACFOOI_04320</name>
</gene>
<evidence type="ECO:0000256" key="4">
    <source>
        <dbReference type="ARBA" id="ARBA00012869"/>
    </source>
</evidence>
<dbReference type="SUPFAM" id="SSF102886">
    <property type="entry name" value="Coproporphyrinogen III oxidase"/>
    <property type="match status" value="1"/>
</dbReference>
<dbReference type="PRINTS" id="PR00073">
    <property type="entry name" value="COPRGNOXDASE"/>
</dbReference>
<evidence type="ECO:0000313" key="8">
    <source>
        <dbReference type="EMBL" id="MFC3809871.1"/>
    </source>
</evidence>